<organism evidence="1">
    <name type="scientific">viral metagenome</name>
    <dbReference type="NCBI Taxonomy" id="1070528"/>
    <lineage>
        <taxon>unclassified sequences</taxon>
        <taxon>metagenomes</taxon>
        <taxon>organismal metagenomes</taxon>
    </lineage>
</organism>
<dbReference type="AlphaFoldDB" id="A0A6H2A074"/>
<protein>
    <submittedName>
        <fullName evidence="1">Uncharacterized protein</fullName>
    </submittedName>
</protein>
<sequence length="61" mass="7086">MSKGIALLGAVHWRRDEADDWRTGNAVRFLKDKSGSVEIRDERNEKVTLPNDSRFVKERTK</sequence>
<proteinExistence type="predicted"/>
<accession>A0A6H2A074</accession>
<name>A0A6H2A074_9ZZZZ</name>
<reference evidence="1" key="1">
    <citation type="submission" date="2020-03" db="EMBL/GenBank/DDBJ databases">
        <title>The deep terrestrial virosphere.</title>
        <authorList>
            <person name="Holmfeldt K."/>
            <person name="Nilsson E."/>
            <person name="Simone D."/>
            <person name="Lopez-Fernandez M."/>
            <person name="Wu X."/>
            <person name="de Brujin I."/>
            <person name="Lundin D."/>
            <person name="Andersson A."/>
            <person name="Bertilsson S."/>
            <person name="Dopson M."/>
        </authorList>
    </citation>
    <scope>NUCLEOTIDE SEQUENCE</scope>
    <source>
        <strain evidence="1">TM448A03165</strain>
        <strain evidence="2">TM448B02925</strain>
    </source>
</reference>
<evidence type="ECO:0000313" key="1">
    <source>
        <dbReference type="EMBL" id="QJA53051.1"/>
    </source>
</evidence>
<gene>
    <name evidence="1" type="ORF">TM448A03165_0012</name>
    <name evidence="2" type="ORF">TM448B02925_0008</name>
</gene>
<evidence type="ECO:0000313" key="2">
    <source>
        <dbReference type="EMBL" id="QJI02111.1"/>
    </source>
</evidence>
<dbReference type="EMBL" id="MT144975">
    <property type="protein sequence ID" value="QJI02111.1"/>
    <property type="molecule type" value="Genomic_DNA"/>
</dbReference>
<dbReference type="EMBL" id="MT144389">
    <property type="protein sequence ID" value="QJA53051.1"/>
    <property type="molecule type" value="Genomic_DNA"/>
</dbReference>